<reference evidence="2 3" key="1">
    <citation type="submission" date="2015-07" db="EMBL/GenBank/DDBJ databases">
        <title>High-quality genome of monoxenous trypanosomatid Leptomonas pyrrhocoris.</title>
        <authorList>
            <person name="Flegontov P."/>
            <person name="Butenko A."/>
            <person name="Firsov S."/>
            <person name="Vlcek C."/>
            <person name="Logacheva M.D."/>
            <person name="Field M."/>
            <person name="Filatov D."/>
            <person name="Flegontova O."/>
            <person name="Gerasimov E."/>
            <person name="Jackson A.P."/>
            <person name="Kelly S."/>
            <person name="Opperdoes F."/>
            <person name="O'Reilly A."/>
            <person name="Votypka J."/>
            <person name="Yurchenko V."/>
            <person name="Lukes J."/>
        </authorList>
    </citation>
    <scope>NUCLEOTIDE SEQUENCE [LARGE SCALE GENOMIC DNA]</scope>
    <source>
        <strain evidence="2">H10</strain>
    </source>
</reference>
<dbReference type="GeneID" id="26902376"/>
<protein>
    <submittedName>
        <fullName evidence="2">Putative surface antigen protein 2</fullName>
    </submittedName>
</protein>
<dbReference type="EMBL" id="LGTL01000003">
    <property type="protein sequence ID" value="KPA83901.1"/>
    <property type="molecule type" value="Genomic_DNA"/>
</dbReference>
<keyword evidence="3" id="KW-1185">Reference proteome</keyword>
<dbReference type="AlphaFoldDB" id="A0A0N0VGL7"/>
<organism evidence="2 3">
    <name type="scientific">Leptomonas pyrrhocoris</name>
    <name type="common">Firebug parasite</name>
    <dbReference type="NCBI Taxonomy" id="157538"/>
    <lineage>
        <taxon>Eukaryota</taxon>
        <taxon>Discoba</taxon>
        <taxon>Euglenozoa</taxon>
        <taxon>Kinetoplastea</taxon>
        <taxon>Metakinetoplastina</taxon>
        <taxon>Trypanosomatida</taxon>
        <taxon>Trypanosomatidae</taxon>
        <taxon>Leishmaniinae</taxon>
        <taxon>Leptomonas</taxon>
    </lineage>
</organism>
<sequence>MAWLNYPLRRMMVAAALLALCVVEASFVTAASTAEYSDAQQANTLKFLQGFVKLNPFLASNWTGTDFCSWWYVGCVPSLRFSTSGTAARRSSPDRLSCLTWVTMWMARLSSSALSS</sequence>
<feature type="chain" id="PRO_5005861037" evidence="1">
    <location>
        <begin position="26"/>
        <end position="116"/>
    </location>
</feature>
<gene>
    <name evidence="2" type="ORF">ABB37_02081</name>
</gene>
<keyword evidence="1" id="KW-0732">Signal</keyword>
<name>A0A0N0VGL7_LEPPY</name>
<dbReference type="RefSeq" id="XP_015662340.1">
    <property type="nucleotide sequence ID" value="XM_015798862.1"/>
</dbReference>
<evidence type="ECO:0000313" key="2">
    <source>
        <dbReference type="EMBL" id="KPA83901.1"/>
    </source>
</evidence>
<feature type="signal peptide" evidence="1">
    <location>
        <begin position="1"/>
        <end position="25"/>
    </location>
</feature>
<dbReference type="Proteomes" id="UP000037923">
    <property type="component" value="Unassembled WGS sequence"/>
</dbReference>
<evidence type="ECO:0000313" key="3">
    <source>
        <dbReference type="Proteomes" id="UP000037923"/>
    </source>
</evidence>
<evidence type="ECO:0000256" key="1">
    <source>
        <dbReference type="SAM" id="SignalP"/>
    </source>
</evidence>
<comment type="caution">
    <text evidence="2">The sequence shown here is derived from an EMBL/GenBank/DDBJ whole genome shotgun (WGS) entry which is preliminary data.</text>
</comment>
<proteinExistence type="predicted"/>
<dbReference type="VEuPathDB" id="TriTrypDB:LpyrH10_03_2320"/>
<accession>A0A0N0VGL7</accession>